<gene>
    <name evidence="1" type="ORF">LTR37_011364</name>
</gene>
<keyword evidence="2" id="KW-1185">Reference proteome</keyword>
<accession>A0ACC3N551</accession>
<evidence type="ECO:0000313" key="1">
    <source>
        <dbReference type="EMBL" id="KAK3708642.1"/>
    </source>
</evidence>
<organism evidence="1 2">
    <name type="scientific">Vermiconidia calcicola</name>
    <dbReference type="NCBI Taxonomy" id="1690605"/>
    <lineage>
        <taxon>Eukaryota</taxon>
        <taxon>Fungi</taxon>
        <taxon>Dikarya</taxon>
        <taxon>Ascomycota</taxon>
        <taxon>Pezizomycotina</taxon>
        <taxon>Dothideomycetes</taxon>
        <taxon>Dothideomycetidae</taxon>
        <taxon>Mycosphaerellales</taxon>
        <taxon>Extremaceae</taxon>
        <taxon>Vermiconidia</taxon>
    </lineage>
</organism>
<protein>
    <submittedName>
        <fullName evidence="1">Uncharacterized protein</fullName>
    </submittedName>
</protein>
<sequence>MEAMWQGIYKLHADYKVAESAFMAAKRMCTSYERALSNSILFLTETMRENMKCDEVVANKNTAHLSALRDHAEKHKRLSEREMQSAWEAYKAAHIRADKQQRVHDWKRRTEKDAKDYKPSDREHPNQHRQQNQPKGSSLPKPTATRQKPSRESIAEWFKALDVAFASYSSLRRFPNPPSWPCSRPRCSSDKSSRALDACECNIKHLFEGSRDLRAERLRWHPDKFSRAPVESREAFQKKAKEVFVVIDAMYKKETGI</sequence>
<dbReference type="Proteomes" id="UP001281147">
    <property type="component" value="Unassembled WGS sequence"/>
</dbReference>
<proteinExistence type="predicted"/>
<dbReference type="EMBL" id="JAUTXU010000099">
    <property type="protein sequence ID" value="KAK3708642.1"/>
    <property type="molecule type" value="Genomic_DNA"/>
</dbReference>
<reference evidence="1" key="1">
    <citation type="submission" date="2023-07" db="EMBL/GenBank/DDBJ databases">
        <title>Black Yeasts Isolated from many extreme environments.</title>
        <authorList>
            <person name="Coleine C."/>
            <person name="Stajich J.E."/>
            <person name="Selbmann L."/>
        </authorList>
    </citation>
    <scope>NUCLEOTIDE SEQUENCE</scope>
    <source>
        <strain evidence="1">CCFEE 5714</strain>
    </source>
</reference>
<evidence type="ECO:0000313" key="2">
    <source>
        <dbReference type="Proteomes" id="UP001281147"/>
    </source>
</evidence>
<comment type="caution">
    <text evidence="1">The sequence shown here is derived from an EMBL/GenBank/DDBJ whole genome shotgun (WGS) entry which is preliminary data.</text>
</comment>
<name>A0ACC3N551_9PEZI</name>